<evidence type="ECO:0008006" key="4">
    <source>
        <dbReference type="Google" id="ProtNLM"/>
    </source>
</evidence>
<reference evidence="2" key="3">
    <citation type="submission" date="2018-08" db="UniProtKB">
        <authorList>
            <consortium name="EnsemblPlants"/>
        </authorList>
    </citation>
    <scope>IDENTIFICATION</scope>
    <source>
        <strain evidence="2">cv. Bd21</strain>
    </source>
</reference>
<gene>
    <name evidence="1" type="ORF">BRADI_1g43833v3</name>
</gene>
<evidence type="ECO:0000313" key="1">
    <source>
        <dbReference type="EMBL" id="KQK18644.1"/>
    </source>
</evidence>
<evidence type="ECO:0000313" key="2">
    <source>
        <dbReference type="EnsemblPlants" id="KQK18644"/>
    </source>
</evidence>
<dbReference type="PANTHER" id="PTHR33087">
    <property type="entry name" value="OS07G0539200 PROTEIN"/>
    <property type="match status" value="1"/>
</dbReference>
<name>A0A0Q3K2U4_BRADI</name>
<dbReference type="PANTHER" id="PTHR33087:SF49">
    <property type="entry name" value="DUF4283 DOMAIN-CONTAINING PROTEIN"/>
    <property type="match status" value="1"/>
</dbReference>
<proteinExistence type="predicted"/>
<dbReference type="FunCoup" id="A0A0Q3K2U4">
    <property type="interactions" value="817"/>
</dbReference>
<dbReference type="Proteomes" id="UP000008810">
    <property type="component" value="Chromosome 1"/>
</dbReference>
<organism evidence="1">
    <name type="scientific">Brachypodium distachyon</name>
    <name type="common">Purple false brome</name>
    <name type="synonym">Trachynia distachya</name>
    <dbReference type="NCBI Taxonomy" id="15368"/>
    <lineage>
        <taxon>Eukaryota</taxon>
        <taxon>Viridiplantae</taxon>
        <taxon>Streptophyta</taxon>
        <taxon>Embryophyta</taxon>
        <taxon>Tracheophyta</taxon>
        <taxon>Spermatophyta</taxon>
        <taxon>Magnoliopsida</taxon>
        <taxon>Liliopsida</taxon>
        <taxon>Poales</taxon>
        <taxon>Poaceae</taxon>
        <taxon>BOP clade</taxon>
        <taxon>Pooideae</taxon>
        <taxon>Stipodae</taxon>
        <taxon>Brachypodieae</taxon>
        <taxon>Brachypodium</taxon>
    </lineage>
</organism>
<protein>
    <recommendedName>
        <fullName evidence="4">DUF4283 domain-containing protein</fullName>
    </recommendedName>
</protein>
<reference evidence="1" key="2">
    <citation type="submission" date="2017-06" db="EMBL/GenBank/DDBJ databases">
        <title>WGS assembly of Brachypodium distachyon.</title>
        <authorList>
            <consortium name="The International Brachypodium Initiative"/>
            <person name="Lucas S."/>
            <person name="Harmon-Smith M."/>
            <person name="Lail K."/>
            <person name="Tice H."/>
            <person name="Grimwood J."/>
            <person name="Bruce D."/>
            <person name="Barry K."/>
            <person name="Shu S."/>
            <person name="Lindquist E."/>
            <person name="Wang M."/>
            <person name="Pitluck S."/>
            <person name="Vogel J.P."/>
            <person name="Garvin D.F."/>
            <person name="Mockler T.C."/>
            <person name="Schmutz J."/>
            <person name="Rokhsar D."/>
            <person name="Bevan M.W."/>
        </authorList>
    </citation>
    <scope>NUCLEOTIDE SEQUENCE</scope>
    <source>
        <strain evidence="1">Bd21</strain>
    </source>
</reference>
<reference evidence="1 2" key="1">
    <citation type="journal article" date="2010" name="Nature">
        <title>Genome sequencing and analysis of the model grass Brachypodium distachyon.</title>
        <authorList>
            <consortium name="International Brachypodium Initiative"/>
        </authorList>
    </citation>
    <scope>NUCLEOTIDE SEQUENCE [LARGE SCALE GENOMIC DNA]</scope>
    <source>
        <strain evidence="1 2">Bd21</strain>
    </source>
</reference>
<dbReference type="OrthoDB" id="693750at2759"/>
<dbReference type="EnsemblPlants" id="KQK18644">
    <property type="protein sequence ID" value="KQK18644"/>
    <property type="gene ID" value="BRADI_1g43833v3"/>
</dbReference>
<dbReference type="Gramene" id="KQK18644">
    <property type="protein sequence ID" value="KQK18644"/>
    <property type="gene ID" value="BRADI_1g43833v3"/>
</dbReference>
<dbReference type="InterPro" id="IPR053253">
    <property type="entry name" value="Sex_diff_modulator"/>
</dbReference>
<sequence>MLSRAITLPAPRRSGFRTSVVMASRYVEHQAFILRNHSLLVKVVDGHHAASPLLVSNAIEVELRIPPHLLRVTRHLPKDFYIHFDIPADRAVALGRLVIDGTTFLLQPWREAVHGMLRTFNLHVRVCIEKMPLHLWSIKGAESVFGKDVIVDRLDRRTYSKNDTKIFSYWVWC</sequence>
<keyword evidence="3" id="KW-1185">Reference proteome</keyword>
<dbReference type="EMBL" id="CM000880">
    <property type="protein sequence ID" value="KQK18644.1"/>
    <property type="molecule type" value="Genomic_DNA"/>
</dbReference>
<dbReference type="AlphaFoldDB" id="A0A0Q3K2U4"/>
<evidence type="ECO:0000313" key="3">
    <source>
        <dbReference type="Proteomes" id="UP000008810"/>
    </source>
</evidence>
<accession>A0A0Q3K2U4</accession>
<dbReference type="InParanoid" id="A0A0Q3K2U4"/>